<keyword evidence="1" id="KW-1133">Transmembrane helix</keyword>
<name>A0ABS6JJH6_9BACI</name>
<reference evidence="2 3" key="1">
    <citation type="submission" date="2021-06" db="EMBL/GenBank/DDBJ databases">
        <title>Bacillus sp. RD4P76, an endophyte from a halophyte.</title>
        <authorList>
            <person name="Sun J.-Q."/>
        </authorList>
    </citation>
    <scope>NUCLEOTIDE SEQUENCE [LARGE SCALE GENOMIC DNA]</scope>
    <source>
        <strain evidence="2 3">CGMCC 1.15917</strain>
    </source>
</reference>
<evidence type="ECO:0000256" key="1">
    <source>
        <dbReference type="SAM" id="Phobius"/>
    </source>
</evidence>
<keyword evidence="3" id="KW-1185">Reference proteome</keyword>
<gene>
    <name evidence="2" type="ORF">KS419_19080</name>
</gene>
<keyword evidence="1" id="KW-0472">Membrane</keyword>
<sequence length="107" mass="12340">MPDKMVICEKCSGVIKHRDDLVTAVLIYAVVPYHERCYANDIKGAKSFILNNQPLNGFSGNLVVILSIIIAFLWLLFNDSKWFSILVLLPISYRLYSYLIYEIHTKK</sequence>
<evidence type="ECO:0000313" key="3">
    <source>
        <dbReference type="Proteomes" id="UP000784880"/>
    </source>
</evidence>
<comment type="caution">
    <text evidence="2">The sequence shown here is derived from an EMBL/GenBank/DDBJ whole genome shotgun (WGS) entry which is preliminary data.</text>
</comment>
<feature type="transmembrane region" description="Helical" evidence="1">
    <location>
        <begin position="55"/>
        <end position="76"/>
    </location>
</feature>
<dbReference type="Proteomes" id="UP000784880">
    <property type="component" value="Unassembled WGS sequence"/>
</dbReference>
<protein>
    <submittedName>
        <fullName evidence="2">Uncharacterized protein</fullName>
    </submittedName>
</protein>
<accession>A0ABS6JJH6</accession>
<organism evidence="2 3">
    <name type="scientific">Evansella tamaricis</name>
    <dbReference type="NCBI Taxonomy" id="2069301"/>
    <lineage>
        <taxon>Bacteria</taxon>
        <taxon>Bacillati</taxon>
        <taxon>Bacillota</taxon>
        <taxon>Bacilli</taxon>
        <taxon>Bacillales</taxon>
        <taxon>Bacillaceae</taxon>
        <taxon>Evansella</taxon>
    </lineage>
</organism>
<feature type="transmembrane region" description="Helical" evidence="1">
    <location>
        <begin position="82"/>
        <end position="101"/>
    </location>
</feature>
<evidence type="ECO:0000313" key="2">
    <source>
        <dbReference type="EMBL" id="MBU9713837.1"/>
    </source>
</evidence>
<keyword evidence="1" id="KW-0812">Transmembrane</keyword>
<dbReference type="RefSeq" id="WP_217067986.1">
    <property type="nucleotide sequence ID" value="NZ_JAHQCS010000152.1"/>
</dbReference>
<proteinExistence type="predicted"/>
<dbReference type="EMBL" id="JAHQCS010000152">
    <property type="protein sequence ID" value="MBU9713837.1"/>
    <property type="molecule type" value="Genomic_DNA"/>
</dbReference>